<evidence type="ECO:0000313" key="8">
    <source>
        <dbReference type="EMBL" id="KAG9320453.1"/>
    </source>
</evidence>
<feature type="transmembrane region" description="Helical" evidence="6">
    <location>
        <begin position="73"/>
        <end position="94"/>
    </location>
</feature>
<dbReference type="SMART" id="SM01077">
    <property type="entry name" value="Cg6151-P"/>
    <property type="match status" value="1"/>
</dbReference>
<keyword evidence="7" id="KW-0732">Signal</keyword>
<evidence type="ECO:0000256" key="5">
    <source>
        <dbReference type="ARBA" id="ARBA00023136"/>
    </source>
</evidence>
<proteinExistence type="inferred from homology"/>
<protein>
    <recommendedName>
        <fullName evidence="10">Golgi apparatus membrane protein TVP18</fullName>
    </recommendedName>
</protein>
<dbReference type="InterPro" id="IPR019365">
    <property type="entry name" value="TVP18/Ca-channel_flower"/>
</dbReference>
<reference evidence="8" key="1">
    <citation type="submission" date="2021-07" db="EMBL/GenBank/DDBJ databases">
        <title>Draft genome of Mortierella alpina, strain LL118, isolated from an aspen leaf litter sample.</title>
        <authorList>
            <person name="Yang S."/>
            <person name="Vinatzer B.A."/>
        </authorList>
    </citation>
    <scope>NUCLEOTIDE SEQUENCE</scope>
    <source>
        <strain evidence="8">LL118</strain>
    </source>
</reference>
<evidence type="ECO:0000256" key="7">
    <source>
        <dbReference type="SAM" id="SignalP"/>
    </source>
</evidence>
<evidence type="ECO:0000256" key="4">
    <source>
        <dbReference type="ARBA" id="ARBA00022989"/>
    </source>
</evidence>
<evidence type="ECO:0000256" key="6">
    <source>
        <dbReference type="SAM" id="Phobius"/>
    </source>
</evidence>
<comment type="caution">
    <text evidence="8">The sequence shown here is derived from an EMBL/GenBank/DDBJ whole genome shotgun (WGS) entry which is preliminary data.</text>
</comment>
<dbReference type="GO" id="GO:0016192">
    <property type="term" value="P:vesicle-mediated transport"/>
    <property type="evidence" value="ECO:0007669"/>
    <property type="project" value="TreeGrafter"/>
</dbReference>
<keyword evidence="3 6" id="KW-0812">Transmembrane</keyword>
<evidence type="ECO:0000313" key="9">
    <source>
        <dbReference type="Proteomes" id="UP000717515"/>
    </source>
</evidence>
<comment type="similarity">
    <text evidence="2">Belongs to the TVP18 family.</text>
</comment>
<dbReference type="AlphaFoldDB" id="A0A9P8CUE1"/>
<name>A0A9P8CUE1_MORAP</name>
<evidence type="ECO:0000256" key="1">
    <source>
        <dbReference type="ARBA" id="ARBA00004127"/>
    </source>
</evidence>
<dbReference type="PANTHER" id="PTHR13314">
    <property type="entry name" value="CALCIUM CHANNEL FLOWER HOMOLOG"/>
    <property type="match status" value="1"/>
</dbReference>
<keyword evidence="4 6" id="KW-1133">Transmembrane helix</keyword>
<evidence type="ECO:0000256" key="3">
    <source>
        <dbReference type="ARBA" id="ARBA00022692"/>
    </source>
</evidence>
<dbReference type="GO" id="GO:0016020">
    <property type="term" value="C:membrane"/>
    <property type="evidence" value="ECO:0007669"/>
    <property type="project" value="InterPro"/>
</dbReference>
<feature type="transmembrane region" description="Helical" evidence="6">
    <location>
        <begin position="100"/>
        <end position="118"/>
    </location>
</feature>
<dbReference type="EMBL" id="JAIFTL010000289">
    <property type="protein sequence ID" value="KAG9320453.1"/>
    <property type="molecule type" value="Genomic_DNA"/>
</dbReference>
<gene>
    <name evidence="8" type="ORF">KVV02_004975</name>
</gene>
<accession>A0A9P8CUE1</accession>
<evidence type="ECO:0000256" key="2">
    <source>
        <dbReference type="ARBA" id="ARBA00005738"/>
    </source>
</evidence>
<sequence length="202" mass="22063">MLLHITSSLAFLRFLHFLLLEPFLNSSYCTNRPHLVAYLLAPHSAFLTSPSPKPHSLLTMAITDELKSGNFSLYGQWCGLLSIVALILFGILSFSIGWSLIGWIIAFLLVFIEIPLCLKCCPTSQKFDDFLTKFHNSYFRAGAYLVFCILMWIAVGVGHRNLQAISAILLTLATLAYGFAAVKGQAPASSTITGGTGVSTIV</sequence>
<dbReference type="PANTHER" id="PTHR13314:SF2">
    <property type="entry name" value="CALCIUM CHANNEL FLOWER HOMOLOG"/>
    <property type="match status" value="1"/>
</dbReference>
<dbReference type="GO" id="GO:0012505">
    <property type="term" value="C:endomembrane system"/>
    <property type="evidence" value="ECO:0007669"/>
    <property type="project" value="UniProtKB-SubCell"/>
</dbReference>
<evidence type="ECO:0008006" key="10">
    <source>
        <dbReference type="Google" id="ProtNLM"/>
    </source>
</evidence>
<keyword evidence="5 6" id="KW-0472">Membrane</keyword>
<feature type="transmembrane region" description="Helical" evidence="6">
    <location>
        <begin position="138"/>
        <end position="158"/>
    </location>
</feature>
<comment type="subcellular location">
    <subcellularLocation>
        <location evidence="1">Endomembrane system</location>
        <topology evidence="1">Multi-pass membrane protein</topology>
    </subcellularLocation>
</comment>
<dbReference type="Pfam" id="PF10233">
    <property type="entry name" value="Cg6151-P"/>
    <property type="match status" value="1"/>
</dbReference>
<feature type="transmembrane region" description="Helical" evidence="6">
    <location>
        <begin position="164"/>
        <end position="182"/>
    </location>
</feature>
<feature type="chain" id="PRO_5040187374" description="Golgi apparatus membrane protein TVP18" evidence="7">
    <location>
        <begin position="27"/>
        <end position="202"/>
    </location>
</feature>
<feature type="signal peptide" evidence="7">
    <location>
        <begin position="1"/>
        <end position="26"/>
    </location>
</feature>
<organism evidence="8 9">
    <name type="scientific">Mortierella alpina</name>
    <name type="common">Oleaginous fungus</name>
    <name type="synonym">Mortierella renispora</name>
    <dbReference type="NCBI Taxonomy" id="64518"/>
    <lineage>
        <taxon>Eukaryota</taxon>
        <taxon>Fungi</taxon>
        <taxon>Fungi incertae sedis</taxon>
        <taxon>Mucoromycota</taxon>
        <taxon>Mortierellomycotina</taxon>
        <taxon>Mortierellomycetes</taxon>
        <taxon>Mortierellales</taxon>
        <taxon>Mortierellaceae</taxon>
        <taxon>Mortierella</taxon>
    </lineage>
</organism>
<dbReference type="Proteomes" id="UP000717515">
    <property type="component" value="Unassembled WGS sequence"/>
</dbReference>